<comment type="caution">
    <text evidence="1">The sequence shown here is derived from an EMBL/GenBank/DDBJ whole genome shotgun (WGS) entry which is preliminary data.</text>
</comment>
<dbReference type="Proteomes" id="UP000324800">
    <property type="component" value="Unassembled WGS sequence"/>
</dbReference>
<gene>
    <name evidence="1" type="ORF">EZS28_042172</name>
</gene>
<feature type="non-terminal residue" evidence="1">
    <location>
        <position position="104"/>
    </location>
</feature>
<dbReference type="EMBL" id="SNRW01024389">
    <property type="protein sequence ID" value="KAA6362301.1"/>
    <property type="molecule type" value="Genomic_DNA"/>
</dbReference>
<dbReference type="AlphaFoldDB" id="A0A5J4TXE6"/>
<evidence type="ECO:0000313" key="1">
    <source>
        <dbReference type="EMBL" id="KAA6362301.1"/>
    </source>
</evidence>
<name>A0A5J4TXE6_9EUKA</name>
<accession>A0A5J4TXE6</accession>
<sequence length="104" mass="12063">MKVHVQIFGDQYIKQISHRILRPDVGNDFLISLYPRQSIHDYFKVIHQGIDPEHFANLFWQLDGQSADNRRICLCLNSHLREIGIRGASAYSFKHAASTELARQ</sequence>
<organism evidence="1 2">
    <name type="scientific">Streblomastix strix</name>
    <dbReference type="NCBI Taxonomy" id="222440"/>
    <lineage>
        <taxon>Eukaryota</taxon>
        <taxon>Metamonada</taxon>
        <taxon>Preaxostyla</taxon>
        <taxon>Oxymonadida</taxon>
        <taxon>Streblomastigidae</taxon>
        <taxon>Streblomastix</taxon>
    </lineage>
</organism>
<proteinExistence type="predicted"/>
<reference evidence="1 2" key="1">
    <citation type="submission" date="2019-03" db="EMBL/GenBank/DDBJ databases">
        <title>Single cell metagenomics reveals metabolic interactions within the superorganism composed of flagellate Streblomastix strix and complex community of Bacteroidetes bacteria on its surface.</title>
        <authorList>
            <person name="Treitli S.C."/>
            <person name="Kolisko M."/>
            <person name="Husnik F."/>
            <person name="Keeling P."/>
            <person name="Hampl V."/>
        </authorList>
    </citation>
    <scope>NUCLEOTIDE SEQUENCE [LARGE SCALE GENOMIC DNA]</scope>
    <source>
        <strain evidence="1">ST1C</strain>
    </source>
</reference>
<evidence type="ECO:0000313" key="2">
    <source>
        <dbReference type="Proteomes" id="UP000324800"/>
    </source>
</evidence>
<protein>
    <submittedName>
        <fullName evidence="1">Uncharacterized protein</fullName>
    </submittedName>
</protein>